<keyword evidence="2" id="KW-1185">Reference proteome</keyword>
<comment type="caution">
    <text evidence="1">The sequence shown here is derived from an EMBL/GenBank/DDBJ whole genome shotgun (WGS) entry which is preliminary data.</text>
</comment>
<evidence type="ECO:0000313" key="2">
    <source>
        <dbReference type="Proteomes" id="UP000567179"/>
    </source>
</evidence>
<evidence type="ECO:0008006" key="3">
    <source>
        <dbReference type="Google" id="ProtNLM"/>
    </source>
</evidence>
<dbReference type="EMBL" id="JAACJJ010000003">
    <property type="protein sequence ID" value="KAF5328576.1"/>
    <property type="molecule type" value="Genomic_DNA"/>
</dbReference>
<sequence>MSEPVLPIEVLSCVLEHIDHQRDLCSISLASRGLRLEGQRVLFCDPGPLMIGLFEGARHNSFLDAIINSPYRLAPTVRVHEQHITYEYLHPSGEEFLDVISVEEEKMLGVIINKAIQALRLMVNLKTLKLLLHGNSLQYFFVGHPLASALPECTFKLRTFTWDHFGHEKRLLQEFLPLQPGITELQIPRDRPRRTSIIDRPVTGICSQLESLSSSCAVSVHLLKERRGSLKYLRWTTAYSLEPISDISQIAPGLVAVQLLDYSCAFRDPSLLIIAPTLVSLVVLRLTVEVGSTGWYESAHPFVLDALPCLKILIWSFKGDNSDIVRAGGVARTAFFLSKSLHYVDVQTELTTSRYIRVFDDVTASQTEPEVISDEEIQYCWDNRQRFLRMTEEVYAD</sequence>
<proteinExistence type="predicted"/>
<gene>
    <name evidence="1" type="ORF">D9619_011479</name>
</gene>
<dbReference type="OrthoDB" id="3232239at2759"/>
<evidence type="ECO:0000313" key="1">
    <source>
        <dbReference type="EMBL" id="KAF5328576.1"/>
    </source>
</evidence>
<accession>A0A8H5BT28</accession>
<dbReference type="AlphaFoldDB" id="A0A8H5BT28"/>
<reference evidence="1 2" key="1">
    <citation type="journal article" date="2020" name="ISME J.">
        <title>Uncovering the hidden diversity of litter-decomposition mechanisms in mushroom-forming fungi.</title>
        <authorList>
            <person name="Floudas D."/>
            <person name="Bentzer J."/>
            <person name="Ahren D."/>
            <person name="Johansson T."/>
            <person name="Persson P."/>
            <person name="Tunlid A."/>
        </authorList>
    </citation>
    <scope>NUCLEOTIDE SEQUENCE [LARGE SCALE GENOMIC DNA]</scope>
    <source>
        <strain evidence="1 2">CBS 101986</strain>
    </source>
</reference>
<organism evidence="1 2">
    <name type="scientific">Psilocybe cf. subviscida</name>
    <dbReference type="NCBI Taxonomy" id="2480587"/>
    <lineage>
        <taxon>Eukaryota</taxon>
        <taxon>Fungi</taxon>
        <taxon>Dikarya</taxon>
        <taxon>Basidiomycota</taxon>
        <taxon>Agaricomycotina</taxon>
        <taxon>Agaricomycetes</taxon>
        <taxon>Agaricomycetidae</taxon>
        <taxon>Agaricales</taxon>
        <taxon>Agaricineae</taxon>
        <taxon>Strophariaceae</taxon>
        <taxon>Psilocybe</taxon>
    </lineage>
</organism>
<protein>
    <recommendedName>
        <fullName evidence="3">F-box domain-containing protein</fullName>
    </recommendedName>
</protein>
<name>A0A8H5BT28_9AGAR</name>
<dbReference type="Proteomes" id="UP000567179">
    <property type="component" value="Unassembled WGS sequence"/>
</dbReference>